<reference evidence="3" key="1">
    <citation type="submission" date="2022-01" db="EMBL/GenBank/DDBJ databases">
        <title>Nocardioidaceae gen. sp. A5X3R13.</title>
        <authorList>
            <person name="Lopez Marin M.A."/>
            <person name="Uhlik O."/>
        </authorList>
    </citation>
    <scope>NUCLEOTIDE SEQUENCE</scope>
    <source>
        <strain evidence="3">A5X3R13</strain>
    </source>
</reference>
<dbReference type="KEGG" id="sgrg:L0C25_13900"/>
<dbReference type="RefSeq" id="WP_271632265.1">
    <property type="nucleotide sequence ID" value="NZ_CP094970.1"/>
</dbReference>
<keyword evidence="4" id="KW-1185">Reference proteome</keyword>
<organism evidence="3 4">
    <name type="scientific">Solicola gregarius</name>
    <dbReference type="NCBI Taxonomy" id="2908642"/>
    <lineage>
        <taxon>Bacteria</taxon>
        <taxon>Bacillati</taxon>
        <taxon>Actinomycetota</taxon>
        <taxon>Actinomycetes</taxon>
        <taxon>Propionibacteriales</taxon>
        <taxon>Nocardioidaceae</taxon>
        <taxon>Solicola</taxon>
    </lineage>
</organism>
<dbReference type="SUPFAM" id="SSF53474">
    <property type="entry name" value="alpha/beta-Hydrolases"/>
    <property type="match status" value="1"/>
</dbReference>
<gene>
    <name evidence="3" type="ORF">L0C25_13900</name>
</gene>
<accession>A0AA46YK48</accession>
<evidence type="ECO:0000259" key="1">
    <source>
        <dbReference type="Pfam" id="PF00561"/>
    </source>
</evidence>
<proteinExistence type="predicted"/>
<feature type="domain" description="AB hydrolase-1" evidence="1">
    <location>
        <begin position="113"/>
        <end position="243"/>
    </location>
</feature>
<keyword evidence="3" id="KW-0378">Hydrolase</keyword>
<dbReference type="GO" id="GO:0016787">
    <property type="term" value="F:hydrolase activity"/>
    <property type="evidence" value="ECO:0007669"/>
    <property type="project" value="UniProtKB-KW"/>
</dbReference>
<name>A0AA46YK48_9ACTN</name>
<dbReference type="Pfam" id="PF00561">
    <property type="entry name" value="Abhydrolase_1"/>
    <property type="match status" value="1"/>
</dbReference>
<evidence type="ECO:0000313" key="4">
    <source>
        <dbReference type="Proteomes" id="UP001164390"/>
    </source>
</evidence>
<feature type="domain" description="Peptidase S33 tripeptidyl aminopeptidase-like C-terminal" evidence="2">
    <location>
        <begin position="386"/>
        <end position="485"/>
    </location>
</feature>
<dbReference type="InterPro" id="IPR029058">
    <property type="entry name" value="AB_hydrolase_fold"/>
</dbReference>
<dbReference type="EMBL" id="CP094970">
    <property type="protein sequence ID" value="UYM03643.1"/>
    <property type="molecule type" value="Genomic_DNA"/>
</dbReference>
<evidence type="ECO:0000313" key="3">
    <source>
        <dbReference type="EMBL" id="UYM03643.1"/>
    </source>
</evidence>
<dbReference type="InterPro" id="IPR000073">
    <property type="entry name" value="AB_hydrolase_1"/>
</dbReference>
<evidence type="ECO:0000259" key="2">
    <source>
        <dbReference type="Pfam" id="PF08386"/>
    </source>
</evidence>
<dbReference type="Proteomes" id="UP001164390">
    <property type="component" value="Chromosome"/>
</dbReference>
<dbReference type="Pfam" id="PF08386">
    <property type="entry name" value="Abhydrolase_4"/>
    <property type="match status" value="1"/>
</dbReference>
<dbReference type="InterPro" id="IPR013595">
    <property type="entry name" value="Pept_S33_TAP-like_C"/>
</dbReference>
<protein>
    <submittedName>
        <fullName evidence="3">Alpha/beta hydrolase</fullName>
    </submittedName>
</protein>
<sequence>MIAVHGRKPLEIAVVALVLVASFLMVGTRSSSSATNAEHEAIDWRACGDGGYQCAMLPVPIDYSKPSGPSIHIALTRKPATSGLNRGSVVVNAGTQNGGGTDFVQQFPQAFAEINRFHDVIGLDTRGVGHSSPLVSCVTYAEERRIEAPLSAAQTTADREQRIKEATGLASKCQQRSGRLLPHLSSTTSARDLDRVRAALGERQLRLVTAAGGSTLAENYLALFPDRVAALVLDSPFDTPQYIERPFAFDIDQSVATEETMSTFFAWCKSNEELCTFGDGHPRRAFTALLDKTRKNRLSHPGRWDVLTDGALVDLVSGAMLFPQQWPDLAKNLAGAEEQAVPMVPLKQGDDRAFAEFYSQTCLDRTFPDDPARFDDQLRRSKHVAPLIGGRYGYAEFKCYAWPTEATERLTGSWSNPHGVPVLVLSADDDPLAPHTGARRTASRLGASTVDVHGSGSIQLGRHSCIDTTAAMFLTIGWAPKRTTCTTSLPGASS</sequence>
<dbReference type="AlphaFoldDB" id="A0AA46YK48"/>
<dbReference type="Gene3D" id="3.40.50.1820">
    <property type="entry name" value="alpha/beta hydrolase"/>
    <property type="match status" value="2"/>
</dbReference>